<sequence>MAPHAAKGVHLRQIATETIGDMISGIGAAGPPPAPALDPAAYPPLKLLDDPPAPAVENVLTKPYSPHSFAQTHHAAYRNFVGRKNDKTGTIRAAWVSAVGSILATSAGGIGLSREDENELVKALSDKLNDSEEKVRLAAVKAIELFDFRDIVLKLGIIGGVDKPGSIFASLADRCRDRKPAVRVDAMVLLGKLWAVGAGEIADGQEAVKACLAGVPSRIVNAFYANDSDLNILLDRVMFECLIPLKYPAIKGAKAAKTASQSQTGGSQADQDKIRAERILLMLKSLDAPAKRAFFAMQARQPQVAKGVAVFIQQCEAYNGGVIDANEEKVKTGLSKTFQWFGTFFPDPLKVRSDLQKFAKLNERRYYQLIKFAIGSDQDFLTVRRAINELIAKVQASSAATCLDTLIPLLYRSSSLMFNRSHLSTIMDYSKNDKEGFAAVAHEILNDISQRNPDLFKAHAENLRKEIVDQVPSDSRPNDPGVVDILKAYSSYSKRYPNDINLDRKFVQVLMDYALYGTPARSAKYAVNILLAKNDDKSKVTATNLLQKVMKDFDYGSPHFLNRLAAVSQLERLVPSVTIDFDSEINELIVPKILRQVRTEDENPEVSWVEDADMNEELQAKCLSLRVLVNQTLANEEKDGWENRVKAVFKLLKEFIVHEGEFCKVKDTPLAHKKRLRLLAGQLILKLCSVKKYDDHFDPVSFNKLAELIQDTELQVRRHFMEKLQNYLTRGRLRARFYTMLFLAAFEPAIEIKSRVETWLRSRARHFVDTKRQVLEAMMSRLIPLLAHHPDYSSDVNDLADFANYFLFYLNTCATEENISLIYKYAERVKQTVDAINPDASERMYVLADLAMAVTRKWQEKRNWVFQAYPGKVGMPNGLVLSLSSSEAAQKIAKEQYIPEELDEKLDDLIRALDRKKVCSPPRAT</sequence>
<evidence type="ECO:0000313" key="2">
    <source>
        <dbReference type="Proteomes" id="UP001148629"/>
    </source>
</evidence>
<dbReference type="Proteomes" id="UP001148629">
    <property type="component" value="Unassembled WGS sequence"/>
</dbReference>
<dbReference type="EMBL" id="JANRMS010002308">
    <property type="protein sequence ID" value="KAJ3523140.1"/>
    <property type="molecule type" value="Genomic_DNA"/>
</dbReference>
<accession>A0ACC1RN42</accession>
<protein>
    <submittedName>
        <fullName evidence="1">Uncharacterized protein</fullName>
    </submittedName>
</protein>
<organism evidence="1 2">
    <name type="scientific">Fusarium decemcellulare</name>
    <dbReference type="NCBI Taxonomy" id="57161"/>
    <lineage>
        <taxon>Eukaryota</taxon>
        <taxon>Fungi</taxon>
        <taxon>Dikarya</taxon>
        <taxon>Ascomycota</taxon>
        <taxon>Pezizomycotina</taxon>
        <taxon>Sordariomycetes</taxon>
        <taxon>Hypocreomycetidae</taxon>
        <taxon>Hypocreales</taxon>
        <taxon>Nectriaceae</taxon>
        <taxon>Fusarium</taxon>
        <taxon>Fusarium decemcellulare species complex</taxon>
    </lineage>
</organism>
<gene>
    <name evidence="1" type="ORF">NM208_g12566</name>
</gene>
<proteinExistence type="predicted"/>
<comment type="caution">
    <text evidence="1">The sequence shown here is derived from an EMBL/GenBank/DDBJ whole genome shotgun (WGS) entry which is preliminary data.</text>
</comment>
<keyword evidence="2" id="KW-1185">Reference proteome</keyword>
<name>A0ACC1RN42_9HYPO</name>
<evidence type="ECO:0000313" key="1">
    <source>
        <dbReference type="EMBL" id="KAJ3523140.1"/>
    </source>
</evidence>
<reference evidence="1" key="1">
    <citation type="submission" date="2022-08" db="EMBL/GenBank/DDBJ databases">
        <title>Genome Sequence of Fusarium decemcellulare.</title>
        <authorList>
            <person name="Buettner E."/>
        </authorList>
    </citation>
    <scope>NUCLEOTIDE SEQUENCE</scope>
    <source>
        <strain evidence="1">Babe19</strain>
    </source>
</reference>